<dbReference type="Proteomes" id="UP000183028">
    <property type="component" value="Unassembled WGS sequence"/>
</dbReference>
<dbReference type="PANTHER" id="PTHR11527">
    <property type="entry name" value="HEAT-SHOCK PROTEIN 20 FAMILY MEMBER"/>
    <property type="match status" value="1"/>
</dbReference>
<dbReference type="Pfam" id="PF00011">
    <property type="entry name" value="HSP20"/>
    <property type="match status" value="1"/>
</dbReference>
<reference evidence="5" key="1">
    <citation type="submission" date="2016-10" db="EMBL/GenBank/DDBJ databases">
        <authorList>
            <person name="Varghese N."/>
        </authorList>
    </citation>
    <scope>NUCLEOTIDE SEQUENCE [LARGE SCALE GENOMIC DNA]</scope>
    <source>
        <strain evidence="5">DSM 20406</strain>
    </source>
</reference>
<dbReference type="STRING" id="322505.SAMN04487836_12017"/>
<feature type="domain" description="SHSP" evidence="3">
    <location>
        <begin position="22"/>
        <end position="137"/>
    </location>
</feature>
<protein>
    <submittedName>
        <fullName evidence="4">Molecular chaperone IbpA, HSP20 family</fullName>
    </submittedName>
</protein>
<proteinExistence type="inferred from homology"/>
<dbReference type="Gene3D" id="2.60.40.790">
    <property type="match status" value="1"/>
</dbReference>
<gene>
    <name evidence="4" type="ORF">SAMN04487834_11055</name>
</gene>
<dbReference type="OrthoDB" id="9811615at2"/>
<evidence type="ECO:0000256" key="1">
    <source>
        <dbReference type="PROSITE-ProRule" id="PRU00285"/>
    </source>
</evidence>
<comment type="similarity">
    <text evidence="1 2">Belongs to the small heat shock protein (HSP20) family.</text>
</comment>
<dbReference type="AlphaFoldDB" id="A0A1H6XRT9"/>
<dbReference type="PROSITE" id="PS01031">
    <property type="entry name" value="SHSP"/>
    <property type="match status" value="1"/>
</dbReference>
<dbReference type="InterPro" id="IPR002068">
    <property type="entry name" value="A-crystallin/Hsp20_dom"/>
</dbReference>
<dbReference type="GeneID" id="54121104"/>
<evidence type="ECO:0000313" key="4">
    <source>
        <dbReference type="EMBL" id="SEJ31751.1"/>
    </source>
</evidence>
<evidence type="ECO:0000313" key="5">
    <source>
        <dbReference type="Proteomes" id="UP000183028"/>
    </source>
</evidence>
<organism evidence="4 5">
    <name type="scientific">Sharpea azabuensis</name>
    <dbReference type="NCBI Taxonomy" id="322505"/>
    <lineage>
        <taxon>Bacteria</taxon>
        <taxon>Bacillati</taxon>
        <taxon>Bacillota</taxon>
        <taxon>Erysipelotrichia</taxon>
        <taxon>Erysipelotrichales</taxon>
        <taxon>Coprobacillaceae</taxon>
        <taxon>Sharpea</taxon>
    </lineage>
</organism>
<sequence>MRYLPTLDNLFDDIFDSDFLTPTRTINNMRTDIKEVDGQYQLAIELPGYDKDQIHVELKDGYLNVSADASKTNEDKDDKGNIIRSERYHGTCSRSFYVGENYKPEDINAKFDNGELLICLPKETPEQVEENHFIAIE</sequence>
<dbReference type="InterPro" id="IPR031107">
    <property type="entry name" value="Small_HSP"/>
</dbReference>
<evidence type="ECO:0000256" key="2">
    <source>
        <dbReference type="RuleBase" id="RU003616"/>
    </source>
</evidence>
<name>A0A1H6XRT9_9FIRM</name>
<dbReference type="EMBL" id="FNYK01000105">
    <property type="protein sequence ID" value="SEJ31751.1"/>
    <property type="molecule type" value="Genomic_DNA"/>
</dbReference>
<dbReference type="InterPro" id="IPR008978">
    <property type="entry name" value="HSP20-like_chaperone"/>
</dbReference>
<dbReference type="RefSeq" id="WP_033163717.1">
    <property type="nucleotide sequence ID" value="NZ_CADAIQ010000136.1"/>
</dbReference>
<dbReference type="eggNOG" id="COG0071">
    <property type="taxonomic scope" value="Bacteria"/>
</dbReference>
<accession>A0A1H6XRT9</accession>
<dbReference type="SUPFAM" id="SSF49764">
    <property type="entry name" value="HSP20-like chaperones"/>
    <property type="match status" value="1"/>
</dbReference>
<dbReference type="CDD" id="cd06471">
    <property type="entry name" value="ACD_LpsHSP_like"/>
    <property type="match status" value="1"/>
</dbReference>
<evidence type="ECO:0000259" key="3">
    <source>
        <dbReference type="PROSITE" id="PS01031"/>
    </source>
</evidence>
<keyword evidence="5" id="KW-1185">Reference proteome</keyword>